<evidence type="ECO:0000259" key="3">
    <source>
        <dbReference type="Pfam" id="PF12969"/>
    </source>
</evidence>
<dbReference type="PANTHER" id="PTHR44858:SF1">
    <property type="entry name" value="UDP-N-ACETYLGLUCOSAMINE--PEPTIDE N-ACETYLGLUCOSAMINYLTRANSFERASE SPINDLY-RELATED"/>
    <property type="match status" value="1"/>
</dbReference>
<dbReference type="STRING" id="1267766.WYH_00197"/>
<dbReference type="Proteomes" id="UP000034392">
    <property type="component" value="Chromosome"/>
</dbReference>
<dbReference type="OrthoDB" id="98874at2"/>
<accession>A0A0F7KQ50</accession>
<dbReference type="PATRIC" id="fig|1267766.3.peg.202"/>
<dbReference type="SUPFAM" id="SSF54001">
    <property type="entry name" value="Cysteine proteinases"/>
    <property type="match status" value="1"/>
</dbReference>
<dbReference type="InterPro" id="IPR038765">
    <property type="entry name" value="Papain-like_cys_pep_sf"/>
</dbReference>
<keyword evidence="5" id="KW-1185">Reference proteome</keyword>
<dbReference type="RefSeq" id="WP_046902338.1">
    <property type="nucleotide sequence ID" value="NZ_CP011452.2"/>
</dbReference>
<protein>
    <submittedName>
        <fullName evidence="4">Tetratricopeptide repeat protein</fullName>
    </submittedName>
</protein>
<dbReference type="AlphaFoldDB" id="A0A0F7KQ50"/>
<gene>
    <name evidence="4" type="ORF">WYH_00197</name>
</gene>
<keyword evidence="1" id="KW-0677">Repeat</keyword>
<dbReference type="SUPFAM" id="SSF48452">
    <property type="entry name" value="TPR-like"/>
    <property type="match status" value="1"/>
</dbReference>
<evidence type="ECO:0000256" key="2">
    <source>
        <dbReference type="ARBA" id="ARBA00022803"/>
    </source>
</evidence>
<organism evidence="4 5">
    <name type="scientific">Croceibacterium atlanticum</name>
    <dbReference type="NCBI Taxonomy" id="1267766"/>
    <lineage>
        <taxon>Bacteria</taxon>
        <taxon>Pseudomonadati</taxon>
        <taxon>Pseudomonadota</taxon>
        <taxon>Alphaproteobacteria</taxon>
        <taxon>Sphingomonadales</taxon>
        <taxon>Erythrobacteraceae</taxon>
        <taxon>Croceibacterium</taxon>
    </lineage>
</organism>
<dbReference type="InterPro" id="IPR024618">
    <property type="entry name" value="DUF3857"/>
</dbReference>
<dbReference type="InterPro" id="IPR011990">
    <property type="entry name" value="TPR-like_helical_dom_sf"/>
</dbReference>
<reference evidence="4" key="1">
    <citation type="submission" date="2015-05" db="EMBL/GenBank/DDBJ databases">
        <title>The complete genome of Altererythrobacter atlanticus strain 26DY36.</title>
        <authorList>
            <person name="Wu Y.-H."/>
            <person name="Cheng H."/>
            <person name="Wu X.-W."/>
        </authorList>
    </citation>
    <scope>NUCLEOTIDE SEQUENCE [LARGE SCALE GENOMIC DNA]</scope>
    <source>
        <strain evidence="4">26DY36</strain>
    </source>
</reference>
<evidence type="ECO:0000313" key="4">
    <source>
        <dbReference type="EMBL" id="AKH41262.1"/>
    </source>
</evidence>
<dbReference type="Pfam" id="PF12969">
    <property type="entry name" value="DUF3857"/>
    <property type="match status" value="1"/>
</dbReference>
<dbReference type="InterPro" id="IPR050498">
    <property type="entry name" value="Ycf3"/>
</dbReference>
<name>A0A0F7KQ50_9SPHN</name>
<dbReference type="Gene3D" id="1.25.40.10">
    <property type="entry name" value="Tetratricopeptide repeat domain"/>
    <property type="match status" value="2"/>
</dbReference>
<evidence type="ECO:0000313" key="5">
    <source>
        <dbReference type="Proteomes" id="UP000034392"/>
    </source>
</evidence>
<dbReference type="KEGG" id="aay:WYH_00197"/>
<sequence length="925" mass="101343">MKRIASFLVGSALVCSAPALAGEEPIYAPAGGWVDKATLPAETSGPPILLFDDQRLIEVGQLSSYIDRAIRIDNPQMLSAVGTLQAAWLPDKGDLIIHRIAIIRDGEEIDVLADGTKFEILRRERQLEQRMLDGSYTATLAVPGLRVGDILRLSYTVTLSDQALDEEVQAVAPLPSKPFEAQQARVRMSWPDGAPVEWRLTGGDVQPEVTRHDGLTSVEIGLPLDERDEMPVDAPVRYRMAPMLMAGTFDSWEEVSSIMAPLYSTEGTVKPGGAISQQVSAIEAAHDGKLERAVAALRLVQDEIAYLLNGMDGGNYIPQSPAETWAKRFGDCKAKTMLLLAMLREMGIEAEPVVVATQTGDVVPEMLPMPAAFDHVIVHAVIDGTDYWLDGTSSGASMAVVEEVPAFHVALPLREGGAALVEMAQRPQQAFDSVNRVTFDNRAGVDLPLLYDAEWTLSGPAAGPIRGLIGQASEEQLNKYITGFAANRLGENRVLSSELRFNEDSNTATVKVSGVMDSPWQWERGRASRLFSLPTAGFKFSPDRSRAIWRDIPVAIPGPYSERTEVTVLLPEDAGAYELEGAESIDEEIATVRLKREAGLADGELTIIDSAAYPGGELSPEAARQERSRAVRFGSAELRLRAPRDTLRRYDSADNRERFAPLEAAYTTLIEDDPDEIENYRMRARFRAATLDREGAIDDLDTVIEMEPGASVYLQRAQLLSEVGELEAALADAQAAWELYPSIDAAFAQANILPYLGRVDEAIALLEEQGGDAQERRTIATTISELEAWAGNKQQGLERIDEILATRPGDPEMLNAKCWYQATWNVQPDGLAEICTEAVEKADWSPPVLDSRAMGYYRLGRYQDALRDLDAALSASPDQSPSLFMRGIVRREMGDRKAGEADIRAALARQPSLERFFARFGIEAD</sequence>
<dbReference type="EMBL" id="CP011452">
    <property type="protein sequence ID" value="AKH41262.1"/>
    <property type="molecule type" value="Genomic_DNA"/>
</dbReference>
<dbReference type="InterPro" id="IPR019734">
    <property type="entry name" value="TPR_rpt"/>
</dbReference>
<dbReference type="Gene3D" id="3.10.620.30">
    <property type="match status" value="1"/>
</dbReference>
<dbReference type="PROSITE" id="PS50005">
    <property type="entry name" value="TPR"/>
    <property type="match status" value="1"/>
</dbReference>
<feature type="domain" description="DUF3857" evidence="3">
    <location>
        <begin position="60"/>
        <end position="218"/>
    </location>
</feature>
<dbReference type="Gene3D" id="2.60.40.3140">
    <property type="match status" value="1"/>
</dbReference>
<evidence type="ECO:0000256" key="1">
    <source>
        <dbReference type="ARBA" id="ARBA00022737"/>
    </source>
</evidence>
<dbReference type="PANTHER" id="PTHR44858">
    <property type="entry name" value="TETRATRICOPEPTIDE REPEAT PROTEIN 6"/>
    <property type="match status" value="1"/>
</dbReference>
<dbReference type="SMART" id="SM00028">
    <property type="entry name" value="TPR"/>
    <property type="match status" value="3"/>
</dbReference>
<keyword evidence="2" id="KW-0802">TPR repeat</keyword>
<proteinExistence type="predicted"/>